<feature type="compositionally biased region" description="Low complexity" evidence="1">
    <location>
        <begin position="748"/>
        <end position="767"/>
    </location>
</feature>
<evidence type="ECO:0000313" key="2">
    <source>
        <dbReference type="EMBL" id="EJT77574.1"/>
    </source>
</evidence>
<feature type="compositionally biased region" description="Low complexity" evidence="1">
    <location>
        <begin position="386"/>
        <end position="398"/>
    </location>
</feature>
<feature type="compositionally biased region" description="Polar residues" evidence="1">
    <location>
        <begin position="224"/>
        <end position="241"/>
    </location>
</feature>
<reference evidence="4" key="1">
    <citation type="submission" date="2010-07" db="EMBL/GenBank/DDBJ databases">
        <title>The genome sequence of Gaeumannomyces graminis var. tritici strain R3-111a-1.</title>
        <authorList>
            <consortium name="The Broad Institute Genome Sequencing Platform"/>
            <person name="Ma L.-J."/>
            <person name="Dead R."/>
            <person name="Young S."/>
            <person name="Zeng Q."/>
            <person name="Koehrsen M."/>
            <person name="Alvarado L."/>
            <person name="Berlin A."/>
            <person name="Chapman S.B."/>
            <person name="Chen Z."/>
            <person name="Freedman E."/>
            <person name="Gellesch M."/>
            <person name="Goldberg J."/>
            <person name="Griggs A."/>
            <person name="Gujja S."/>
            <person name="Heilman E.R."/>
            <person name="Heiman D."/>
            <person name="Hepburn T."/>
            <person name="Howarth C."/>
            <person name="Jen D."/>
            <person name="Larson L."/>
            <person name="Mehta T."/>
            <person name="Neiman D."/>
            <person name="Pearson M."/>
            <person name="Roberts A."/>
            <person name="Saif S."/>
            <person name="Shea T."/>
            <person name="Shenoy N."/>
            <person name="Sisk P."/>
            <person name="Stolte C."/>
            <person name="Sykes S."/>
            <person name="Walk T."/>
            <person name="White J."/>
            <person name="Yandava C."/>
            <person name="Haas B."/>
            <person name="Nusbaum C."/>
            <person name="Birren B."/>
        </authorList>
    </citation>
    <scope>NUCLEOTIDE SEQUENCE [LARGE SCALE GENOMIC DNA]</scope>
    <source>
        <strain evidence="4">R3-111a-1</strain>
    </source>
</reference>
<feature type="compositionally biased region" description="Polar residues" evidence="1">
    <location>
        <begin position="191"/>
        <end position="200"/>
    </location>
</feature>
<dbReference type="VEuPathDB" id="FungiDB:GGTG_02680"/>
<organism evidence="2">
    <name type="scientific">Gaeumannomyces tritici (strain R3-111a-1)</name>
    <name type="common">Wheat and barley take-all root rot fungus</name>
    <name type="synonym">Gaeumannomyces graminis var. tritici</name>
    <dbReference type="NCBI Taxonomy" id="644352"/>
    <lineage>
        <taxon>Eukaryota</taxon>
        <taxon>Fungi</taxon>
        <taxon>Dikarya</taxon>
        <taxon>Ascomycota</taxon>
        <taxon>Pezizomycotina</taxon>
        <taxon>Sordariomycetes</taxon>
        <taxon>Sordariomycetidae</taxon>
        <taxon>Magnaporthales</taxon>
        <taxon>Magnaporthaceae</taxon>
        <taxon>Gaeumannomyces</taxon>
    </lineage>
</organism>
<dbReference type="EMBL" id="GL385396">
    <property type="protein sequence ID" value="EJT77574.1"/>
    <property type="molecule type" value="Genomic_DNA"/>
</dbReference>
<dbReference type="GeneID" id="20343138"/>
<dbReference type="Proteomes" id="UP000006039">
    <property type="component" value="Unassembled WGS sequence"/>
</dbReference>
<feature type="compositionally biased region" description="Basic and acidic residues" evidence="1">
    <location>
        <begin position="463"/>
        <end position="473"/>
    </location>
</feature>
<feature type="compositionally biased region" description="Low complexity" evidence="1">
    <location>
        <begin position="61"/>
        <end position="72"/>
    </location>
</feature>
<reference evidence="3" key="5">
    <citation type="submission" date="2018-04" db="UniProtKB">
        <authorList>
            <consortium name="EnsemblFungi"/>
        </authorList>
    </citation>
    <scope>IDENTIFICATION</scope>
    <source>
        <strain evidence="3">R3-111a-1</strain>
    </source>
</reference>
<feature type="compositionally biased region" description="Low complexity" evidence="1">
    <location>
        <begin position="206"/>
        <end position="222"/>
    </location>
</feature>
<feature type="compositionally biased region" description="Basic and acidic residues" evidence="1">
    <location>
        <begin position="604"/>
        <end position="675"/>
    </location>
</feature>
<evidence type="ECO:0000256" key="1">
    <source>
        <dbReference type="SAM" id="MobiDB-lite"/>
    </source>
</evidence>
<feature type="compositionally biased region" description="Low complexity" evidence="1">
    <location>
        <begin position="870"/>
        <end position="912"/>
    </location>
</feature>
<feature type="compositionally biased region" description="Polar residues" evidence="1">
    <location>
        <begin position="686"/>
        <end position="703"/>
    </location>
</feature>
<feature type="compositionally biased region" description="Low complexity" evidence="1">
    <location>
        <begin position="791"/>
        <end position="802"/>
    </location>
</feature>
<dbReference type="STRING" id="644352.J3NN22"/>
<feature type="compositionally biased region" description="Basic residues" evidence="1">
    <location>
        <begin position="780"/>
        <end position="790"/>
    </location>
</feature>
<protein>
    <recommendedName>
        <fullName evidence="5">Eisosome protein 1</fullName>
    </recommendedName>
</protein>
<dbReference type="PANTHER" id="PTHR28298:SF1">
    <property type="entry name" value="EISOSOME PROTEIN 1"/>
    <property type="match status" value="1"/>
</dbReference>
<dbReference type="eggNOG" id="ENOG502S8WV">
    <property type="taxonomic scope" value="Eukaryota"/>
</dbReference>
<feature type="compositionally biased region" description="Polar residues" evidence="1">
    <location>
        <begin position="526"/>
        <end position="556"/>
    </location>
</feature>
<dbReference type="HOGENOM" id="CLU_009741_1_0_1"/>
<feature type="compositionally biased region" description="Basic and acidic residues" evidence="1">
    <location>
        <begin position="953"/>
        <end position="962"/>
    </location>
</feature>
<keyword evidence="4" id="KW-1185">Reference proteome</keyword>
<feature type="compositionally biased region" description="Low complexity" evidence="1">
    <location>
        <begin position="93"/>
        <end position="108"/>
    </location>
</feature>
<gene>
    <name evidence="3" type="primary">20343138</name>
    <name evidence="2" type="ORF">GGTG_02680</name>
</gene>
<feature type="region of interest" description="Disordered" evidence="1">
    <location>
        <begin position="372"/>
        <end position="476"/>
    </location>
</feature>
<accession>J3NN22</accession>
<feature type="region of interest" description="Disordered" evidence="1">
    <location>
        <begin position="318"/>
        <end position="351"/>
    </location>
</feature>
<evidence type="ECO:0008006" key="5">
    <source>
        <dbReference type="Google" id="ProtNLM"/>
    </source>
</evidence>
<feature type="compositionally biased region" description="Low complexity" evidence="1">
    <location>
        <begin position="447"/>
        <end position="462"/>
    </location>
</feature>
<reference evidence="2" key="2">
    <citation type="submission" date="2010-07" db="EMBL/GenBank/DDBJ databases">
        <authorList>
            <consortium name="The Broad Institute Genome Sequencing Platform"/>
            <consortium name="Broad Institute Genome Sequencing Center for Infectious Disease"/>
            <person name="Ma L.-J."/>
            <person name="Dead R."/>
            <person name="Young S."/>
            <person name="Zeng Q."/>
            <person name="Koehrsen M."/>
            <person name="Alvarado L."/>
            <person name="Berlin A."/>
            <person name="Chapman S.B."/>
            <person name="Chen Z."/>
            <person name="Freedman E."/>
            <person name="Gellesch M."/>
            <person name="Goldberg J."/>
            <person name="Griggs A."/>
            <person name="Gujja S."/>
            <person name="Heilman E.R."/>
            <person name="Heiman D."/>
            <person name="Hepburn T."/>
            <person name="Howarth C."/>
            <person name="Jen D."/>
            <person name="Larson L."/>
            <person name="Mehta T."/>
            <person name="Neiman D."/>
            <person name="Pearson M."/>
            <person name="Roberts A."/>
            <person name="Saif S."/>
            <person name="Shea T."/>
            <person name="Shenoy N."/>
            <person name="Sisk P."/>
            <person name="Stolte C."/>
            <person name="Sykes S."/>
            <person name="Walk T."/>
            <person name="White J."/>
            <person name="Yandava C."/>
            <person name="Haas B."/>
            <person name="Nusbaum C."/>
            <person name="Birren B."/>
        </authorList>
    </citation>
    <scope>NUCLEOTIDE SEQUENCE</scope>
    <source>
        <strain evidence="2">R3-111a-1</strain>
    </source>
</reference>
<feature type="region of interest" description="Disordered" evidence="1">
    <location>
        <begin position="179"/>
        <end position="243"/>
    </location>
</feature>
<proteinExistence type="predicted"/>
<dbReference type="PANTHER" id="PTHR28298">
    <property type="entry name" value="EISOSOME PROTEIN 1"/>
    <property type="match status" value="1"/>
</dbReference>
<feature type="region of interest" description="Disordered" evidence="1">
    <location>
        <begin position="519"/>
        <end position="565"/>
    </location>
</feature>
<reference evidence="2" key="3">
    <citation type="submission" date="2010-09" db="EMBL/GenBank/DDBJ databases">
        <title>Annotation of Gaeumannomyces graminis var. tritici R3-111a-1.</title>
        <authorList>
            <consortium name="The Broad Institute Genome Sequencing Platform"/>
            <person name="Ma L.-J."/>
            <person name="Dead R."/>
            <person name="Young S.K."/>
            <person name="Zeng Q."/>
            <person name="Gargeya S."/>
            <person name="Fitzgerald M."/>
            <person name="Haas B."/>
            <person name="Abouelleil A."/>
            <person name="Alvarado L."/>
            <person name="Arachchi H.M."/>
            <person name="Berlin A."/>
            <person name="Brown A."/>
            <person name="Chapman S.B."/>
            <person name="Chen Z."/>
            <person name="Dunbar C."/>
            <person name="Freedman E."/>
            <person name="Gearin G."/>
            <person name="Gellesch M."/>
            <person name="Goldberg J."/>
            <person name="Griggs A."/>
            <person name="Gujja S."/>
            <person name="Heiman D."/>
            <person name="Howarth C."/>
            <person name="Larson L."/>
            <person name="Lui A."/>
            <person name="MacDonald P.J.P."/>
            <person name="Mehta T."/>
            <person name="Montmayeur A."/>
            <person name="Murphy C."/>
            <person name="Neiman D."/>
            <person name="Pearson M."/>
            <person name="Priest M."/>
            <person name="Roberts A."/>
            <person name="Saif S."/>
            <person name="Shea T."/>
            <person name="Shenoy N."/>
            <person name="Sisk P."/>
            <person name="Stolte C."/>
            <person name="Sykes S."/>
            <person name="Yandava C."/>
            <person name="Wortman J."/>
            <person name="Nusbaum C."/>
            <person name="Birren B."/>
        </authorList>
    </citation>
    <scope>NUCLEOTIDE SEQUENCE</scope>
    <source>
        <strain evidence="2">R3-111a-1</strain>
    </source>
</reference>
<dbReference type="AlphaFoldDB" id="J3NN22"/>
<dbReference type="InterPro" id="IPR024527">
    <property type="entry name" value="Eisosome1"/>
</dbReference>
<feature type="region of interest" description="Disordered" evidence="1">
    <location>
        <begin position="933"/>
        <end position="962"/>
    </location>
</feature>
<feature type="compositionally biased region" description="Polar residues" evidence="1">
    <location>
        <begin position="341"/>
        <end position="351"/>
    </location>
</feature>
<reference evidence="3" key="4">
    <citation type="journal article" date="2015" name="G3 (Bethesda)">
        <title>Genome sequences of three phytopathogenic species of the Magnaporthaceae family of fungi.</title>
        <authorList>
            <person name="Okagaki L.H."/>
            <person name="Nunes C.C."/>
            <person name="Sailsbery J."/>
            <person name="Clay B."/>
            <person name="Brown D."/>
            <person name="John T."/>
            <person name="Oh Y."/>
            <person name="Young N."/>
            <person name="Fitzgerald M."/>
            <person name="Haas B.J."/>
            <person name="Zeng Q."/>
            <person name="Young S."/>
            <person name="Adiconis X."/>
            <person name="Fan L."/>
            <person name="Levin J.Z."/>
            <person name="Mitchell T.K."/>
            <person name="Okubara P.A."/>
            <person name="Farman M.L."/>
            <person name="Kohn L.M."/>
            <person name="Birren B."/>
            <person name="Ma L.-J."/>
            <person name="Dean R.A."/>
        </authorList>
    </citation>
    <scope>NUCLEOTIDE SEQUENCE</scope>
    <source>
        <strain evidence="3">R3-111a-1</strain>
    </source>
</reference>
<name>J3NN22_GAET3</name>
<dbReference type="GO" id="GO:0070941">
    <property type="term" value="P:eisosome assembly"/>
    <property type="evidence" value="ECO:0007669"/>
    <property type="project" value="TreeGrafter"/>
</dbReference>
<feature type="compositionally biased region" description="Polar residues" evidence="1">
    <location>
        <begin position="1"/>
        <end position="23"/>
    </location>
</feature>
<sequence>MMQSTHIAVQAPPTQGGSRTSSGRLKYAEPRDLPSFPSLGLRQNNTAASAAASLGWATQKPASPALSPAEPSWGSQQPPSSTANPALAHRPKSSSSLASPASAAALLANNDRRNTRAEDRSDIVSRAAVIAAAGGLARSRQDSGSLASPVTMASPALTLSPASPSTWGSSAANQAFRANSVRHRAAPSEPSLMTASSSGSLRAAKDAMAASAAGASMGRPRAVSSPTQQAPKSGLGISNSPVIGASDSATPNALTAATAAHHGRVASVGGGVVGGTGPYTTMDRQMFTSQPPVQLEVEGQKRQDVLHASAVAMAKRMYSQQQEKQKMADAAAARGAEQADSTRSPGSSQQAPMQFTNLQDVAYKLAQERLSKLQDEHNRSRSYKEYYGSGASPSSSGYRRFTIRGKLRRRSSSDGAVTTVAGLGGFGGSAVEPRDEQRRRKSRSMLADGSSGPAAGDSPGPGFDEKRQRDREALLAAARRNVKAQLEGLDRKLLADSGKVPPSLLSEWETKAHAAALARTGGGSACATSPASTTVAGPTTTPRIELSSADTRSGNNAGKIDIGGGKFMDQTEIDEIAARRVQPFLDEINDKAEKERERLAALRAEEERKRAEAEGKRAQEREIKENLEKLKGQQKEQDKARRDEIRQEEKARKQLEKEAKLEQKRLAKEGGRAPKEIMAGMEKQPDQAQEPESPSRAPSTSAPLAQKRSYELRKKPSRALQSLSLRLPGKLNLGSKDKEREKEAESQPTSATSSKSAPAASPTTTVPEDSAASPTSKMRNWLKSRFRGRSRSSAEAGSFEAGNGKKSSFIGGVALSGVAAGSASTAAQHQRADSDSLLFSLDAGDQPGTESMRELALAGRGERDAGAPMSRTTTTTTSNTAVSPTAAAPVSGAARGSASSLASSNNRSSLSSGSGGENFVLARDHFGTIGGALPLPPVLRDPARTTKAGSPVRDSRFLEMME</sequence>
<feature type="compositionally biased region" description="Basic and acidic residues" evidence="1">
    <location>
        <begin position="735"/>
        <end position="745"/>
    </location>
</feature>
<dbReference type="OrthoDB" id="4070583at2759"/>
<evidence type="ECO:0000313" key="4">
    <source>
        <dbReference type="Proteomes" id="UP000006039"/>
    </source>
</evidence>
<feature type="compositionally biased region" description="Basic and acidic residues" evidence="1">
    <location>
        <begin position="110"/>
        <end position="121"/>
    </location>
</feature>
<dbReference type="Pfam" id="PF12757">
    <property type="entry name" value="Eisosome1"/>
    <property type="match status" value="1"/>
</dbReference>
<feature type="region of interest" description="Disordered" evidence="1">
    <location>
        <begin position="819"/>
        <end position="917"/>
    </location>
</feature>
<feature type="region of interest" description="Disordered" evidence="1">
    <location>
        <begin position="604"/>
        <end position="807"/>
    </location>
</feature>
<feature type="compositionally biased region" description="Low complexity" evidence="1">
    <location>
        <begin position="328"/>
        <end position="339"/>
    </location>
</feature>
<dbReference type="RefSeq" id="XP_009218719.1">
    <property type="nucleotide sequence ID" value="XM_009220455.1"/>
</dbReference>
<evidence type="ECO:0000313" key="3">
    <source>
        <dbReference type="EnsemblFungi" id="EJT77574"/>
    </source>
</evidence>
<feature type="compositionally biased region" description="Basic and acidic residues" evidence="1">
    <location>
        <begin position="372"/>
        <end position="384"/>
    </location>
</feature>
<feature type="compositionally biased region" description="Polar residues" evidence="1">
    <location>
        <begin position="73"/>
        <end position="84"/>
    </location>
</feature>
<feature type="region of interest" description="Disordered" evidence="1">
    <location>
        <begin position="1"/>
        <end position="121"/>
    </location>
</feature>
<feature type="compositionally biased region" description="Basic residues" evidence="1">
    <location>
        <begin position="401"/>
        <end position="410"/>
    </location>
</feature>
<dbReference type="EnsemblFungi" id="EJT77574">
    <property type="protein sequence ID" value="EJT77574"/>
    <property type="gene ID" value="GGTG_02680"/>
</dbReference>